<feature type="transmembrane region" description="Helical" evidence="8">
    <location>
        <begin position="306"/>
        <end position="327"/>
    </location>
</feature>
<feature type="transmembrane region" description="Helical" evidence="8">
    <location>
        <begin position="42"/>
        <end position="64"/>
    </location>
</feature>
<keyword evidence="5" id="KW-0769">Symport</keyword>
<sequence>MRRALNNLTVRVIIGIILGIAVGIAFPAFGEDLKVLADVFIKMIKMVIAPIIFLTVVIGIGSMGDLKKVGRIGGKALLYFEIVTTFALAIGIIVVNILQPGAGFNTSSVEGGDVSEYTKGAEESSHGFVEFFVGVVPENAMAAMAGGDLLPILFFAIFFGLSLASLGERGKPVVDFFERLTDIFFGIVNMIMKVSPIAAFGAMAYTIGKFGLGSLVSLGQLMLGVYITCALFVIVILGGIAKLFGFNIFKFIAYIKEEILLVLGTSSSESALPKLMQKLENYGCSKPVVGLVVPTGYSFNLDGTSIYLSMAAIFIAQAYGVDLTIWQELTLLGVLMLTSKGAAGVTGSGFITLAATLAAFPMIPVEGIALLLGVDRFMSEARAITNLIGNGVATVVVSKMEKEFHPPADLHAAETKVAN</sequence>
<keyword evidence="10" id="KW-1185">Reference proteome</keyword>
<accession>A0A1V2A4U2</accession>
<dbReference type="OrthoDB" id="9768885at2"/>
<name>A0A1V2A4U2_9BACI</name>
<keyword evidence="3" id="KW-1003">Cell membrane</keyword>
<dbReference type="InterPro" id="IPR036458">
    <property type="entry name" value="Na:dicarbo_symporter_sf"/>
</dbReference>
<dbReference type="PANTHER" id="PTHR42865:SF1">
    <property type="entry name" value="AEROBIC C4-DICARBOXYLATE TRANSPORT PROTEIN"/>
    <property type="match status" value="1"/>
</dbReference>
<organism evidence="9 10">
    <name type="scientific">Domibacillus epiphyticus</name>
    <dbReference type="NCBI Taxonomy" id="1714355"/>
    <lineage>
        <taxon>Bacteria</taxon>
        <taxon>Bacillati</taxon>
        <taxon>Bacillota</taxon>
        <taxon>Bacilli</taxon>
        <taxon>Bacillales</taxon>
        <taxon>Bacillaceae</taxon>
        <taxon>Domibacillus</taxon>
    </lineage>
</organism>
<reference evidence="9 10" key="1">
    <citation type="submission" date="2016-12" db="EMBL/GenBank/DDBJ databases">
        <title>Domibacillus sp. SAB 38T whole genome sequencing.</title>
        <authorList>
            <person name="Verma A."/>
            <person name="Ojha A.K."/>
            <person name="Krishnamurthi S."/>
        </authorList>
    </citation>
    <scope>NUCLEOTIDE SEQUENCE [LARGE SCALE GENOMIC DNA]</scope>
    <source>
        <strain evidence="9 10">SAB 38</strain>
    </source>
</reference>
<dbReference type="FunFam" id="1.10.3860.10:FF:000001">
    <property type="entry name" value="C4-dicarboxylate transport protein"/>
    <property type="match status" value="1"/>
</dbReference>
<dbReference type="SUPFAM" id="SSF118215">
    <property type="entry name" value="Proton glutamate symport protein"/>
    <property type="match status" value="1"/>
</dbReference>
<keyword evidence="2" id="KW-0813">Transport</keyword>
<proteinExistence type="predicted"/>
<dbReference type="GO" id="GO:0005886">
    <property type="term" value="C:plasma membrane"/>
    <property type="evidence" value="ECO:0007669"/>
    <property type="project" value="UniProtKB-SubCell"/>
</dbReference>
<evidence type="ECO:0000313" key="9">
    <source>
        <dbReference type="EMBL" id="OMP66028.1"/>
    </source>
</evidence>
<dbReference type="RefSeq" id="WP_076767589.1">
    <property type="nucleotide sequence ID" value="NZ_MSFI01000026.1"/>
</dbReference>
<dbReference type="GO" id="GO:0070778">
    <property type="term" value="P:L-aspartate transmembrane transport"/>
    <property type="evidence" value="ECO:0007669"/>
    <property type="project" value="TreeGrafter"/>
</dbReference>
<evidence type="ECO:0000256" key="4">
    <source>
        <dbReference type="ARBA" id="ARBA00022692"/>
    </source>
</evidence>
<dbReference type="GO" id="GO:0015366">
    <property type="term" value="F:malate:proton symporter activity"/>
    <property type="evidence" value="ECO:0007669"/>
    <property type="project" value="TreeGrafter"/>
</dbReference>
<dbReference type="Proteomes" id="UP000188613">
    <property type="component" value="Unassembled WGS sequence"/>
</dbReference>
<feature type="transmembrane region" description="Helical" evidence="8">
    <location>
        <begin position="183"/>
        <end position="205"/>
    </location>
</feature>
<dbReference type="Gene3D" id="1.10.3860.10">
    <property type="entry name" value="Sodium:dicarboxylate symporter"/>
    <property type="match status" value="1"/>
</dbReference>
<dbReference type="AlphaFoldDB" id="A0A1V2A4U2"/>
<protein>
    <submittedName>
        <fullName evidence="9">Glutamate/aspartate:proton symporter GltP</fullName>
    </submittedName>
</protein>
<keyword evidence="7 8" id="KW-0472">Membrane</keyword>
<evidence type="ECO:0000256" key="3">
    <source>
        <dbReference type="ARBA" id="ARBA00022475"/>
    </source>
</evidence>
<keyword evidence="4 8" id="KW-0812">Transmembrane</keyword>
<dbReference type="Pfam" id="PF00375">
    <property type="entry name" value="SDF"/>
    <property type="match status" value="1"/>
</dbReference>
<evidence type="ECO:0000256" key="7">
    <source>
        <dbReference type="ARBA" id="ARBA00023136"/>
    </source>
</evidence>
<feature type="transmembrane region" description="Helical" evidence="8">
    <location>
        <begin position="347"/>
        <end position="372"/>
    </location>
</feature>
<keyword evidence="6 8" id="KW-1133">Transmembrane helix</keyword>
<feature type="transmembrane region" description="Helical" evidence="8">
    <location>
        <begin position="225"/>
        <end position="249"/>
    </location>
</feature>
<comment type="subcellular location">
    <subcellularLocation>
        <location evidence="1">Cell membrane</location>
        <topology evidence="1">Multi-pass membrane protein</topology>
    </subcellularLocation>
</comment>
<gene>
    <name evidence="9" type="ORF">BTO28_14655</name>
</gene>
<evidence type="ECO:0000256" key="6">
    <source>
        <dbReference type="ARBA" id="ARBA00022989"/>
    </source>
</evidence>
<dbReference type="PANTHER" id="PTHR42865">
    <property type="entry name" value="PROTON/GLUTAMATE-ASPARTATE SYMPORTER"/>
    <property type="match status" value="1"/>
</dbReference>
<dbReference type="EMBL" id="MSFI01000026">
    <property type="protein sequence ID" value="OMP66028.1"/>
    <property type="molecule type" value="Genomic_DNA"/>
</dbReference>
<dbReference type="NCBIfam" id="NF002461">
    <property type="entry name" value="PRK01663.1"/>
    <property type="match status" value="1"/>
</dbReference>
<feature type="transmembrane region" description="Helical" evidence="8">
    <location>
        <begin position="76"/>
        <end position="98"/>
    </location>
</feature>
<dbReference type="PRINTS" id="PR00173">
    <property type="entry name" value="EDTRNSPORT"/>
</dbReference>
<feature type="transmembrane region" description="Helical" evidence="8">
    <location>
        <begin position="12"/>
        <end position="30"/>
    </location>
</feature>
<evidence type="ECO:0000256" key="8">
    <source>
        <dbReference type="SAM" id="Phobius"/>
    </source>
</evidence>
<evidence type="ECO:0000256" key="5">
    <source>
        <dbReference type="ARBA" id="ARBA00022847"/>
    </source>
</evidence>
<dbReference type="PROSITE" id="PS00714">
    <property type="entry name" value="NA_DICARBOXYL_SYMP_2"/>
    <property type="match status" value="1"/>
</dbReference>
<feature type="transmembrane region" description="Helical" evidence="8">
    <location>
        <begin position="140"/>
        <end position="163"/>
    </location>
</feature>
<comment type="caution">
    <text evidence="9">The sequence shown here is derived from an EMBL/GenBank/DDBJ whole genome shotgun (WGS) entry which is preliminary data.</text>
</comment>
<evidence type="ECO:0000313" key="10">
    <source>
        <dbReference type="Proteomes" id="UP000188613"/>
    </source>
</evidence>
<dbReference type="STRING" id="1714355.BTO28_14655"/>
<dbReference type="GO" id="GO:0015138">
    <property type="term" value="F:fumarate transmembrane transporter activity"/>
    <property type="evidence" value="ECO:0007669"/>
    <property type="project" value="TreeGrafter"/>
</dbReference>
<dbReference type="InterPro" id="IPR018107">
    <property type="entry name" value="Na-dicarboxylate_symporter_CS"/>
</dbReference>
<evidence type="ECO:0000256" key="1">
    <source>
        <dbReference type="ARBA" id="ARBA00004651"/>
    </source>
</evidence>
<dbReference type="GO" id="GO:0015141">
    <property type="term" value="F:succinate transmembrane transporter activity"/>
    <property type="evidence" value="ECO:0007669"/>
    <property type="project" value="TreeGrafter"/>
</dbReference>
<evidence type="ECO:0000256" key="2">
    <source>
        <dbReference type="ARBA" id="ARBA00022448"/>
    </source>
</evidence>
<dbReference type="InterPro" id="IPR001991">
    <property type="entry name" value="Na-dicarboxylate_symporter"/>
</dbReference>